<evidence type="ECO:0000313" key="2">
    <source>
        <dbReference type="Proteomes" id="UP000814033"/>
    </source>
</evidence>
<comment type="caution">
    <text evidence="1">The sequence shown here is derived from an EMBL/GenBank/DDBJ whole genome shotgun (WGS) entry which is preliminary data.</text>
</comment>
<organism evidence="1 2">
    <name type="scientific">Auriscalpium vulgare</name>
    <dbReference type="NCBI Taxonomy" id="40419"/>
    <lineage>
        <taxon>Eukaryota</taxon>
        <taxon>Fungi</taxon>
        <taxon>Dikarya</taxon>
        <taxon>Basidiomycota</taxon>
        <taxon>Agaricomycotina</taxon>
        <taxon>Agaricomycetes</taxon>
        <taxon>Russulales</taxon>
        <taxon>Auriscalpiaceae</taxon>
        <taxon>Auriscalpium</taxon>
    </lineage>
</organism>
<evidence type="ECO:0000313" key="1">
    <source>
        <dbReference type="EMBL" id="KAI0038790.1"/>
    </source>
</evidence>
<protein>
    <submittedName>
        <fullName evidence="1">Uncharacterized protein</fullName>
    </submittedName>
</protein>
<gene>
    <name evidence="1" type="ORF">FA95DRAFT_1613100</name>
</gene>
<proteinExistence type="predicted"/>
<reference evidence="1" key="2">
    <citation type="journal article" date="2022" name="New Phytol.">
        <title>Evolutionary transition to the ectomycorrhizal habit in the genomes of a hyperdiverse lineage of mushroom-forming fungi.</title>
        <authorList>
            <person name="Looney B."/>
            <person name="Miyauchi S."/>
            <person name="Morin E."/>
            <person name="Drula E."/>
            <person name="Courty P.E."/>
            <person name="Kohler A."/>
            <person name="Kuo A."/>
            <person name="LaButti K."/>
            <person name="Pangilinan J."/>
            <person name="Lipzen A."/>
            <person name="Riley R."/>
            <person name="Andreopoulos W."/>
            <person name="He G."/>
            <person name="Johnson J."/>
            <person name="Nolan M."/>
            <person name="Tritt A."/>
            <person name="Barry K.W."/>
            <person name="Grigoriev I.V."/>
            <person name="Nagy L.G."/>
            <person name="Hibbett D."/>
            <person name="Henrissat B."/>
            <person name="Matheny P.B."/>
            <person name="Labbe J."/>
            <person name="Martin F.M."/>
        </authorList>
    </citation>
    <scope>NUCLEOTIDE SEQUENCE</scope>
    <source>
        <strain evidence="1">FP105234-sp</strain>
    </source>
</reference>
<accession>A0ACB8R4W3</accession>
<sequence length="412" mass="45171">MAVGTLGNCRSLFTVASDEASPCLHLSSEQRESTTSPNTTLAGSLKLMPAKRELTGAAAASVAKKRFKAFAMAGAAALPYDVYVEIIDWVYRASQHTAVDYKTLSACSLVCKAWARPSQRLIFRRTWATELGLELSTARKRQLFLAICGSPILGTYVRTLDVDFDVSSFPSGHIANSTTNLLSVCTNITGIAIHSKYFYNMSTLVQNLRKLDLRIKDLRIIGQFDVIGPLVDLWPDLTCLDIVHHIHRNRSPPTPSKFTRAVAIRWGLPTCVFPSTSDVLREVEVSDARVNPSGLNRFLSTPALENITSLVLDGAIPRKSVLDRCPKLETLVFAVCPASSTSLPVTLRHVGYHARTADSERRITVDVQHLVAALRGLPALQLVTATRALSKRTLAKLKRGCHMLPGVEFATY</sequence>
<feature type="non-terminal residue" evidence="1">
    <location>
        <position position="412"/>
    </location>
</feature>
<name>A0ACB8R4W3_9AGAM</name>
<reference evidence="1" key="1">
    <citation type="submission" date="2021-02" db="EMBL/GenBank/DDBJ databases">
        <authorList>
            <consortium name="DOE Joint Genome Institute"/>
            <person name="Ahrendt S."/>
            <person name="Looney B.P."/>
            <person name="Miyauchi S."/>
            <person name="Morin E."/>
            <person name="Drula E."/>
            <person name="Courty P.E."/>
            <person name="Chicoki N."/>
            <person name="Fauchery L."/>
            <person name="Kohler A."/>
            <person name="Kuo A."/>
            <person name="Labutti K."/>
            <person name="Pangilinan J."/>
            <person name="Lipzen A."/>
            <person name="Riley R."/>
            <person name="Andreopoulos W."/>
            <person name="He G."/>
            <person name="Johnson J."/>
            <person name="Barry K.W."/>
            <person name="Grigoriev I.V."/>
            <person name="Nagy L."/>
            <person name="Hibbett D."/>
            <person name="Henrissat B."/>
            <person name="Matheny P.B."/>
            <person name="Labbe J."/>
            <person name="Martin F."/>
        </authorList>
    </citation>
    <scope>NUCLEOTIDE SEQUENCE</scope>
    <source>
        <strain evidence="1">FP105234-sp</strain>
    </source>
</reference>
<dbReference type="EMBL" id="MU276412">
    <property type="protein sequence ID" value="KAI0038790.1"/>
    <property type="molecule type" value="Genomic_DNA"/>
</dbReference>
<dbReference type="Proteomes" id="UP000814033">
    <property type="component" value="Unassembled WGS sequence"/>
</dbReference>
<keyword evidence="2" id="KW-1185">Reference proteome</keyword>